<evidence type="ECO:0000256" key="4">
    <source>
        <dbReference type="SAM" id="MobiDB-lite"/>
    </source>
</evidence>
<dbReference type="KEGG" id="pchi:PC41400_02635"/>
<feature type="domain" description="Helicase C-terminal" evidence="6">
    <location>
        <begin position="371"/>
        <end position="520"/>
    </location>
</feature>
<keyword evidence="3" id="KW-0238">DNA-binding</keyword>
<dbReference type="GO" id="GO:0006302">
    <property type="term" value="P:double-strand break repair"/>
    <property type="evidence" value="ECO:0007669"/>
    <property type="project" value="TreeGrafter"/>
</dbReference>
<evidence type="ECO:0000256" key="2">
    <source>
        <dbReference type="ARBA" id="ARBA00022840"/>
    </source>
</evidence>
<dbReference type="OrthoDB" id="2077914at2"/>
<dbReference type="AlphaFoldDB" id="A0A410X4N6"/>
<feature type="region of interest" description="Disordered" evidence="4">
    <location>
        <begin position="160"/>
        <end position="187"/>
    </location>
</feature>
<evidence type="ECO:0000256" key="3">
    <source>
        <dbReference type="ARBA" id="ARBA00023125"/>
    </source>
</evidence>
<proteinExistence type="predicted"/>
<name>A0A410X4N6_9BACL</name>
<dbReference type="GO" id="GO:0043138">
    <property type="term" value="F:3'-5' DNA helicase activity"/>
    <property type="evidence" value="ECO:0007669"/>
    <property type="project" value="TreeGrafter"/>
</dbReference>
<dbReference type="GO" id="GO:0003677">
    <property type="term" value="F:DNA binding"/>
    <property type="evidence" value="ECO:0007669"/>
    <property type="project" value="UniProtKB-KW"/>
</dbReference>
<sequence length="520" mass="57050">MEASGKAELLENGVWKAYIQLAYLNGDITLTNGLQSNQMRKFPAFWRRLTTHSCRRCGSGKLHFTPCYHCGTDCPYCEECLTMGRVRSCTLLIEGAKGSCEGEEDVYRWPGYVKENPRGNRCPKNSTRESENGPTLEAYLHPWGLSPAQTEASKEALTFLSSTSPGSKDAAGKVGLPRSDGGSSGIAHSGKTAPSFLIWAVTGAGKTEMIFPLLQYELAHGRKIAIATPRRDVVLELQPRLMRAFEGRSIVTLYGGGSQTWESGDITIATTHQLMRFAHAFDAVIIDEIDAFPYLNSAALEFAARKALAPGGRYVLLSATPPRALQREAASGRLPHVTVPVRFHRHPLPVPKRVPAPPLRRILRSGALPQTLRARLEGSLERGAQLFVFVPEIKLVEPLVGLLQGLWPDKVIAGTSSKDRERSVKVTDFRGKVTDILVTTTILERGVTVPKTDVFILDADSSLFNEAALVQMAGRAGRSKDDPRGLVFFAGLENTVSQKGAIRQIKKMNRTARKRGYLLD</sequence>
<protein>
    <submittedName>
        <fullName evidence="7">DNA/RNA helicase</fullName>
    </submittedName>
</protein>
<keyword evidence="1" id="KW-0547">Nucleotide-binding</keyword>
<keyword evidence="7" id="KW-0378">Hydrolase</keyword>
<dbReference type="EMBL" id="CP026520">
    <property type="protein sequence ID" value="QAV21618.1"/>
    <property type="molecule type" value="Genomic_DNA"/>
</dbReference>
<dbReference type="SMART" id="SM00490">
    <property type="entry name" value="HELICc"/>
    <property type="match status" value="1"/>
</dbReference>
<dbReference type="PROSITE" id="PS51192">
    <property type="entry name" value="HELICASE_ATP_BIND_1"/>
    <property type="match status" value="1"/>
</dbReference>
<dbReference type="GO" id="GO:0006310">
    <property type="term" value="P:DNA recombination"/>
    <property type="evidence" value="ECO:0007669"/>
    <property type="project" value="TreeGrafter"/>
</dbReference>
<dbReference type="SUPFAM" id="SSF52540">
    <property type="entry name" value="P-loop containing nucleoside triphosphate hydrolases"/>
    <property type="match status" value="1"/>
</dbReference>
<evidence type="ECO:0000259" key="5">
    <source>
        <dbReference type="PROSITE" id="PS51192"/>
    </source>
</evidence>
<evidence type="ECO:0000259" key="6">
    <source>
        <dbReference type="PROSITE" id="PS51194"/>
    </source>
</evidence>
<dbReference type="Pfam" id="PF00270">
    <property type="entry name" value="DEAD"/>
    <property type="match status" value="1"/>
</dbReference>
<dbReference type="Proteomes" id="UP000288943">
    <property type="component" value="Chromosome"/>
</dbReference>
<keyword evidence="7" id="KW-0347">Helicase</keyword>
<dbReference type="InterPro" id="IPR027417">
    <property type="entry name" value="P-loop_NTPase"/>
</dbReference>
<dbReference type="PANTHER" id="PTHR30580:SF1">
    <property type="entry name" value="COMF OPERON PROTEIN 1"/>
    <property type="match status" value="1"/>
</dbReference>
<dbReference type="InterPro" id="IPR014001">
    <property type="entry name" value="Helicase_ATP-bd"/>
</dbReference>
<dbReference type="SMART" id="SM00487">
    <property type="entry name" value="DEXDc"/>
    <property type="match status" value="1"/>
</dbReference>
<dbReference type="PANTHER" id="PTHR30580">
    <property type="entry name" value="PRIMOSOMAL PROTEIN N"/>
    <property type="match status" value="1"/>
</dbReference>
<dbReference type="InterPro" id="IPR001650">
    <property type="entry name" value="Helicase_C-like"/>
</dbReference>
<dbReference type="Gene3D" id="3.40.50.300">
    <property type="entry name" value="P-loop containing nucleotide triphosphate hydrolases"/>
    <property type="match status" value="2"/>
</dbReference>
<dbReference type="GO" id="GO:0005524">
    <property type="term" value="F:ATP binding"/>
    <property type="evidence" value="ECO:0007669"/>
    <property type="project" value="UniProtKB-KW"/>
</dbReference>
<evidence type="ECO:0000313" key="7">
    <source>
        <dbReference type="EMBL" id="QAV21618.1"/>
    </source>
</evidence>
<feature type="domain" description="Helicase ATP-binding" evidence="5">
    <location>
        <begin position="187"/>
        <end position="339"/>
    </location>
</feature>
<gene>
    <name evidence="7" type="ORF">PC41400_02635</name>
</gene>
<evidence type="ECO:0000313" key="8">
    <source>
        <dbReference type="Proteomes" id="UP000288943"/>
    </source>
</evidence>
<dbReference type="InterPro" id="IPR011545">
    <property type="entry name" value="DEAD/DEAH_box_helicase_dom"/>
</dbReference>
<evidence type="ECO:0000256" key="1">
    <source>
        <dbReference type="ARBA" id="ARBA00022741"/>
    </source>
</evidence>
<dbReference type="GO" id="GO:0006270">
    <property type="term" value="P:DNA replication initiation"/>
    <property type="evidence" value="ECO:0007669"/>
    <property type="project" value="TreeGrafter"/>
</dbReference>
<dbReference type="Pfam" id="PF00271">
    <property type="entry name" value="Helicase_C"/>
    <property type="match status" value="1"/>
</dbReference>
<organism evidence="7 8">
    <name type="scientific">Paenibacillus chitinolyticus</name>
    <dbReference type="NCBI Taxonomy" id="79263"/>
    <lineage>
        <taxon>Bacteria</taxon>
        <taxon>Bacillati</taxon>
        <taxon>Bacillota</taxon>
        <taxon>Bacilli</taxon>
        <taxon>Bacillales</taxon>
        <taxon>Paenibacillaceae</taxon>
        <taxon>Paenibacillus</taxon>
    </lineage>
</organism>
<reference evidence="7 8" key="1">
    <citation type="submission" date="2018-01" db="EMBL/GenBank/DDBJ databases">
        <title>The whole genome sequencing and assembly of Paenibacillus chitinolyticus KCCM 41400 strain.</title>
        <authorList>
            <person name="Kim J.-Y."/>
            <person name="Park M.-K."/>
            <person name="Lee Y.-J."/>
            <person name="Yi H."/>
            <person name="Bahn Y.-S."/>
            <person name="Kim J.F."/>
            <person name="Lee D.-W."/>
        </authorList>
    </citation>
    <scope>NUCLEOTIDE SEQUENCE [LARGE SCALE GENOMIC DNA]</scope>
    <source>
        <strain evidence="7 8">KCCM 41400</strain>
    </source>
</reference>
<dbReference type="PROSITE" id="PS51194">
    <property type="entry name" value="HELICASE_CTER"/>
    <property type="match status" value="1"/>
</dbReference>
<accession>A0A410X4N6</accession>
<keyword evidence="2" id="KW-0067">ATP-binding</keyword>